<evidence type="ECO:0000313" key="2">
    <source>
        <dbReference type="Proteomes" id="UP000752172"/>
    </source>
</evidence>
<dbReference type="AlphaFoldDB" id="A0A921NG36"/>
<reference evidence="1" key="1">
    <citation type="journal article" date="2021" name="PeerJ">
        <title>Extensive microbial diversity within the chicken gut microbiome revealed by metagenomics and culture.</title>
        <authorList>
            <person name="Gilroy R."/>
            <person name="Ravi A."/>
            <person name="Getino M."/>
            <person name="Pursley I."/>
            <person name="Horton D.L."/>
            <person name="Alikhan N.F."/>
            <person name="Baker D."/>
            <person name="Gharbi K."/>
            <person name="Hall N."/>
            <person name="Watson M."/>
            <person name="Adriaenssens E.M."/>
            <person name="Foster-Nyarko E."/>
            <person name="Jarju S."/>
            <person name="Secka A."/>
            <person name="Antonio M."/>
            <person name="Oren A."/>
            <person name="Chaudhuri R.R."/>
            <person name="La Ragione R."/>
            <person name="Hildebrand F."/>
            <person name="Pallen M.J."/>
        </authorList>
    </citation>
    <scope>NUCLEOTIDE SEQUENCE</scope>
    <source>
        <strain evidence="1">ChiSjej2B20-17149</strain>
    </source>
</reference>
<sequence length="67" mass="7543">MRSELAKAASKTSAVAVFAVRSGRRMTLLFFCGARTDWDENGWFSHKSISAKCLIDSDYLLKQVIEK</sequence>
<reference evidence="1" key="2">
    <citation type="submission" date="2021-09" db="EMBL/GenBank/DDBJ databases">
        <authorList>
            <person name="Gilroy R."/>
        </authorList>
    </citation>
    <scope>NUCLEOTIDE SEQUENCE</scope>
    <source>
        <strain evidence="1">ChiSjej2B20-17149</strain>
    </source>
</reference>
<proteinExistence type="predicted"/>
<dbReference type="Proteomes" id="UP000752172">
    <property type="component" value="Unassembled WGS sequence"/>
</dbReference>
<gene>
    <name evidence="1" type="ORF">K8W20_09670</name>
</gene>
<name>A0A921NG36_9PSED</name>
<comment type="caution">
    <text evidence="1">The sequence shown here is derived from an EMBL/GenBank/DDBJ whole genome shotgun (WGS) entry which is preliminary data.</text>
</comment>
<evidence type="ECO:0000313" key="1">
    <source>
        <dbReference type="EMBL" id="HJH18967.1"/>
    </source>
</evidence>
<protein>
    <submittedName>
        <fullName evidence="1">Uncharacterized protein</fullName>
    </submittedName>
</protein>
<organism evidence="1 2">
    <name type="scientific">Pseudomonas lactis</name>
    <dbReference type="NCBI Taxonomy" id="1615674"/>
    <lineage>
        <taxon>Bacteria</taxon>
        <taxon>Pseudomonadati</taxon>
        <taxon>Pseudomonadota</taxon>
        <taxon>Gammaproteobacteria</taxon>
        <taxon>Pseudomonadales</taxon>
        <taxon>Pseudomonadaceae</taxon>
        <taxon>Pseudomonas</taxon>
    </lineage>
</organism>
<accession>A0A921NG36</accession>
<dbReference type="EMBL" id="DYTS01000173">
    <property type="protein sequence ID" value="HJH18967.1"/>
    <property type="molecule type" value="Genomic_DNA"/>
</dbReference>